<evidence type="ECO:0000259" key="1">
    <source>
        <dbReference type="Pfam" id="PF01610"/>
    </source>
</evidence>
<proteinExistence type="predicted"/>
<reference evidence="2 3" key="1">
    <citation type="submission" date="2014-11" db="EMBL/GenBank/DDBJ databases">
        <title>Symbiosis island explosion on the genome of extra-slow-growing strains of soybean bradyrhizobia with massive insertion sequences.</title>
        <authorList>
            <person name="Iida T."/>
            <person name="Minamisawa K."/>
        </authorList>
    </citation>
    <scope>NUCLEOTIDE SEQUENCE [LARGE SCALE GENOMIC DNA]</scope>
    <source>
        <strain evidence="2 3">NK6</strain>
    </source>
</reference>
<evidence type="ECO:0000313" key="2">
    <source>
        <dbReference type="EMBL" id="BAR57663.1"/>
    </source>
</evidence>
<dbReference type="AlphaFoldDB" id="A0A0E4BQU2"/>
<dbReference type="Pfam" id="PF01610">
    <property type="entry name" value="DDE_Tnp_ISL3"/>
    <property type="match status" value="1"/>
</dbReference>
<dbReference type="PANTHER" id="PTHR33498">
    <property type="entry name" value="TRANSPOSASE FOR INSERTION SEQUENCE ELEMENT IS1557"/>
    <property type="match status" value="1"/>
</dbReference>
<accession>A0A0E4BQU2</accession>
<evidence type="ECO:0000313" key="3">
    <source>
        <dbReference type="Proteomes" id="UP000063308"/>
    </source>
</evidence>
<feature type="domain" description="Transposase IS204/IS1001/IS1096/IS1165 DDE" evidence="1">
    <location>
        <begin position="5"/>
        <end position="113"/>
    </location>
</feature>
<sequence length="115" mass="12706">MSQDPDQIDAEARLFLGHLFAQAPELATAADLSKRFVSLLSGSDIAELDEWITQAANSELKSFANGIARDIDAVRAAITTSWTTSPVEGQISRIKAIKRQMYGRASYPLLRRRVK</sequence>
<dbReference type="InterPro" id="IPR002560">
    <property type="entry name" value="Transposase_DDE"/>
</dbReference>
<name>A0A0E4BQU2_9BRAD</name>
<dbReference type="Proteomes" id="UP000063308">
    <property type="component" value="Chromosome"/>
</dbReference>
<dbReference type="EMBL" id="AP014685">
    <property type="protein sequence ID" value="BAR57663.1"/>
    <property type="molecule type" value="Genomic_DNA"/>
</dbReference>
<dbReference type="InterPro" id="IPR047951">
    <property type="entry name" value="Transpos_ISL3"/>
</dbReference>
<organism evidence="2 3">
    <name type="scientific">Bradyrhizobium diazoefficiens</name>
    <dbReference type="NCBI Taxonomy" id="1355477"/>
    <lineage>
        <taxon>Bacteria</taxon>
        <taxon>Pseudomonadati</taxon>
        <taxon>Pseudomonadota</taxon>
        <taxon>Alphaproteobacteria</taxon>
        <taxon>Hyphomicrobiales</taxon>
        <taxon>Nitrobacteraceae</taxon>
        <taxon>Bradyrhizobium</taxon>
    </lineage>
</organism>
<gene>
    <name evidence="2" type="ORF">NK6_4496</name>
</gene>
<dbReference type="PANTHER" id="PTHR33498:SF1">
    <property type="entry name" value="TRANSPOSASE FOR INSERTION SEQUENCE ELEMENT IS1557"/>
    <property type="match status" value="1"/>
</dbReference>
<protein>
    <recommendedName>
        <fullName evidence="1">Transposase IS204/IS1001/IS1096/IS1165 DDE domain-containing protein</fullName>
    </recommendedName>
</protein>